<keyword evidence="3" id="KW-0611">Plant defense</keyword>
<dbReference type="InterPro" id="IPR035940">
    <property type="entry name" value="CAP_sf"/>
</dbReference>
<keyword evidence="9" id="KW-1185">Reference proteome</keyword>
<evidence type="ECO:0000256" key="5">
    <source>
        <dbReference type="ARBA" id="ARBA00023265"/>
    </source>
</evidence>
<gene>
    <name evidence="8" type="ORF">HYC85_011150</name>
</gene>
<dbReference type="Pfam" id="PF00188">
    <property type="entry name" value="CAP"/>
    <property type="match status" value="1"/>
</dbReference>
<accession>A0A7J7HMN1</accession>
<feature type="signal peptide" evidence="6">
    <location>
        <begin position="1"/>
        <end position="26"/>
    </location>
</feature>
<dbReference type="EMBL" id="JACBKZ010000004">
    <property type="protein sequence ID" value="KAF5953206.1"/>
    <property type="molecule type" value="Genomic_DNA"/>
</dbReference>
<reference evidence="9" key="1">
    <citation type="journal article" date="2020" name="Nat. Commun.">
        <title>Genome assembly of wild tea tree DASZ reveals pedigree and selection history of tea varieties.</title>
        <authorList>
            <person name="Zhang W."/>
            <person name="Zhang Y."/>
            <person name="Qiu H."/>
            <person name="Guo Y."/>
            <person name="Wan H."/>
            <person name="Zhang X."/>
            <person name="Scossa F."/>
            <person name="Alseekh S."/>
            <person name="Zhang Q."/>
            <person name="Wang P."/>
            <person name="Xu L."/>
            <person name="Schmidt M.H."/>
            <person name="Jia X."/>
            <person name="Li D."/>
            <person name="Zhu A."/>
            <person name="Guo F."/>
            <person name="Chen W."/>
            <person name="Ni D."/>
            <person name="Usadel B."/>
            <person name="Fernie A.R."/>
            <person name="Wen W."/>
        </authorList>
    </citation>
    <scope>NUCLEOTIDE SEQUENCE [LARGE SCALE GENOMIC DNA]</scope>
    <source>
        <strain evidence="9">cv. G240</strain>
    </source>
</reference>
<dbReference type="PRINTS" id="PR00837">
    <property type="entry name" value="V5TPXLIKE"/>
</dbReference>
<evidence type="ECO:0000256" key="3">
    <source>
        <dbReference type="ARBA" id="ARBA00022821"/>
    </source>
</evidence>
<protein>
    <recommendedName>
        <fullName evidence="7">SCP domain-containing protein</fullName>
    </recommendedName>
</protein>
<sequence length="202" mass="22973">MNFPNSKPKILITLILSFHFFTISTSQQIQQPTTPNLQNALLDEAIDDAINKPQKNYKALLEQQEFLSAHNKARLHIGEPVFIWDTSLALFATQFTRQRAADCALIHSNGPYGENIFWGSGNQWTPTDVVRLWIKEHKFYDRTSNSCANGKICGHYTQIVWRDSVRLGCARVQCNSGDVFAICTYDPPGNYVDEQPLVDHRS</sequence>
<dbReference type="SUPFAM" id="SSF55797">
    <property type="entry name" value="PR-1-like"/>
    <property type="match status" value="1"/>
</dbReference>
<reference evidence="8 9" key="2">
    <citation type="submission" date="2020-07" db="EMBL/GenBank/DDBJ databases">
        <title>Genome assembly of wild tea tree DASZ reveals pedigree and selection history of tea varieties.</title>
        <authorList>
            <person name="Zhang W."/>
        </authorList>
    </citation>
    <scope>NUCLEOTIDE SEQUENCE [LARGE SCALE GENOMIC DNA]</scope>
    <source>
        <strain evidence="9">cv. G240</strain>
        <tissue evidence="8">Leaf</tissue>
    </source>
</reference>
<proteinExistence type="inferred from homology"/>
<evidence type="ECO:0000313" key="9">
    <source>
        <dbReference type="Proteomes" id="UP000593564"/>
    </source>
</evidence>
<evidence type="ECO:0000256" key="1">
    <source>
        <dbReference type="ARBA" id="ARBA00009923"/>
    </source>
</evidence>
<evidence type="ECO:0000256" key="4">
    <source>
        <dbReference type="ARBA" id="ARBA00023157"/>
    </source>
</evidence>
<comment type="similarity">
    <text evidence="1">Belongs to the CRISP family.</text>
</comment>
<evidence type="ECO:0000256" key="6">
    <source>
        <dbReference type="SAM" id="SignalP"/>
    </source>
</evidence>
<dbReference type="Gene3D" id="3.40.33.10">
    <property type="entry name" value="CAP"/>
    <property type="match status" value="1"/>
</dbReference>
<keyword evidence="2 6" id="KW-0732">Signal</keyword>
<dbReference type="PANTHER" id="PTHR10334">
    <property type="entry name" value="CYSTEINE-RICH SECRETORY PROTEIN-RELATED"/>
    <property type="match status" value="1"/>
</dbReference>
<dbReference type="GO" id="GO:0098542">
    <property type="term" value="P:defense response to other organism"/>
    <property type="evidence" value="ECO:0007669"/>
    <property type="project" value="UniProtKB-ARBA"/>
</dbReference>
<comment type="caution">
    <text evidence="8">The sequence shown here is derived from an EMBL/GenBank/DDBJ whole genome shotgun (WGS) entry which is preliminary data.</text>
</comment>
<dbReference type="AlphaFoldDB" id="A0A7J7HMN1"/>
<dbReference type="GO" id="GO:0005576">
    <property type="term" value="C:extracellular region"/>
    <property type="evidence" value="ECO:0007669"/>
    <property type="project" value="InterPro"/>
</dbReference>
<dbReference type="InterPro" id="IPR014044">
    <property type="entry name" value="CAP_dom"/>
</dbReference>
<keyword evidence="5" id="KW-0568">Pathogenesis-related protein</keyword>
<evidence type="ECO:0000259" key="7">
    <source>
        <dbReference type="SMART" id="SM00198"/>
    </source>
</evidence>
<feature type="chain" id="PRO_5029453505" description="SCP domain-containing protein" evidence="6">
    <location>
        <begin position="27"/>
        <end position="202"/>
    </location>
</feature>
<name>A0A7J7HMN1_CAMSI</name>
<evidence type="ECO:0000313" key="8">
    <source>
        <dbReference type="EMBL" id="KAF5953206.1"/>
    </source>
</evidence>
<keyword evidence="4" id="KW-1015">Disulfide bond</keyword>
<dbReference type="PROSITE" id="PS01009">
    <property type="entry name" value="CRISP_1"/>
    <property type="match status" value="1"/>
</dbReference>
<evidence type="ECO:0000256" key="2">
    <source>
        <dbReference type="ARBA" id="ARBA00022729"/>
    </source>
</evidence>
<dbReference type="InterPro" id="IPR018244">
    <property type="entry name" value="Allrgn_V5/Tpx1_CS"/>
</dbReference>
<feature type="domain" description="SCP" evidence="7">
    <location>
        <begin position="61"/>
        <end position="193"/>
    </location>
</feature>
<dbReference type="SMART" id="SM00198">
    <property type="entry name" value="SCP"/>
    <property type="match status" value="1"/>
</dbReference>
<dbReference type="Proteomes" id="UP000593564">
    <property type="component" value="Unassembled WGS sequence"/>
</dbReference>
<dbReference type="InterPro" id="IPR001283">
    <property type="entry name" value="CRISP-related"/>
</dbReference>
<organism evidence="8 9">
    <name type="scientific">Camellia sinensis</name>
    <name type="common">Tea plant</name>
    <name type="synonym">Thea sinensis</name>
    <dbReference type="NCBI Taxonomy" id="4442"/>
    <lineage>
        <taxon>Eukaryota</taxon>
        <taxon>Viridiplantae</taxon>
        <taxon>Streptophyta</taxon>
        <taxon>Embryophyta</taxon>
        <taxon>Tracheophyta</taxon>
        <taxon>Spermatophyta</taxon>
        <taxon>Magnoliopsida</taxon>
        <taxon>eudicotyledons</taxon>
        <taxon>Gunneridae</taxon>
        <taxon>Pentapetalae</taxon>
        <taxon>asterids</taxon>
        <taxon>Ericales</taxon>
        <taxon>Theaceae</taxon>
        <taxon>Camellia</taxon>
    </lineage>
</organism>
<dbReference type="FunFam" id="3.40.33.10:FF:000006">
    <property type="entry name" value="Putative pathogenesis-related protein 1"/>
    <property type="match status" value="1"/>
</dbReference>
<dbReference type="CDD" id="cd05381">
    <property type="entry name" value="CAP_PR-1"/>
    <property type="match status" value="1"/>
</dbReference>